<dbReference type="InterPro" id="IPR049551">
    <property type="entry name" value="PKS_DH_C"/>
</dbReference>
<dbReference type="InterPro" id="IPR020806">
    <property type="entry name" value="PKS_PP-bd"/>
</dbReference>
<dbReference type="Gene3D" id="1.10.1200.10">
    <property type="entry name" value="ACP-like"/>
    <property type="match status" value="1"/>
</dbReference>
<dbReference type="Pfam" id="PF21089">
    <property type="entry name" value="PKS_DH_N"/>
    <property type="match status" value="1"/>
</dbReference>
<keyword evidence="4" id="KW-0511">Multifunctional enzyme</keyword>
<dbReference type="SMART" id="SM00825">
    <property type="entry name" value="PKS_KS"/>
    <property type="match status" value="1"/>
</dbReference>
<dbReference type="CDD" id="cd05195">
    <property type="entry name" value="enoyl_red"/>
    <property type="match status" value="1"/>
</dbReference>
<gene>
    <name evidence="10" type="ORF">SLS56_000644</name>
</gene>
<dbReference type="EMBL" id="JAJVDC020000003">
    <property type="protein sequence ID" value="KAL1637506.1"/>
    <property type="molecule type" value="Genomic_DNA"/>
</dbReference>
<dbReference type="PANTHER" id="PTHR43775:SF29">
    <property type="entry name" value="ASPERFURANONE POLYKETIDE SYNTHASE AFOG-RELATED"/>
    <property type="match status" value="1"/>
</dbReference>
<sequence>MPIAVVGLACRFPGDATSPEKFWDFICKGRSAHSEIPKDRFNIDAFYHPSSKRQGTINVRGGYFLKQDIAAFDAPFFSMTAEEAVSTDPQQRLLLEVAYESIENAGIPISQIAGTNTSCYVGAFMKDYQHISSHDPDDLPGYASTGHSSALLANRISWFFDLRGSSVTIDTGCSGSTVAFHMACESLRTGEAEIAIAGGVGAILSPDPMFSMVAFNFLSPDGRCHSFDARANGYARGEGFAALVLKPLAAALRAGDAVRAVVRGSAVNQDGRTPGITLPSSAAQRALIATAYRRARLDTERTAFCEAHGTGTVAGDGAELRALAAGFGRRGGRKLLVGSVKTGIGHLEGCAGLAGILKCVLAVERGCVPPNLWFERSHPDNDLEEFGIEAPGVARLVEVYREYLDEKGETPGVDGGELLRDLSYTLINRRSVFSWRAAAVASSMDELRERLRTGSMKATRSLDNPKVAFVFSGQGAQWNSMGKELCQYEVFRECLSRADQYLSSIGAGWSVLEELFSRDEKRSRINESEYSQPLCTILQVALVDLITDWGVKPDSVVGHSSGEIAAAYAAGAITQQDAWRIAYHRGRLCSSMRSQEPSLKGGMVAVGLSPEEAEVHLAKLTSGTAVVACINGPKQITISGDVEALDQLEGELTHASVAFKRLQVDQAYHSPQMKRIEGDYLDSIKDLKNQQGLTGKVKFFSTVRGVELRDLKILSSPAYWVQNLTSPVQFSYAIDALLQSPSSTRPSTFLKIGPHPVLQTYLNQASALLNSQDPPLHASLLRRHTPANTTALAAAAALWSRGIAVDLPKISQTTTMTGARLLADLPPYPWNHARTYWHESRASRAYRFRAHPRLDLLGAPTPDSSTVDRRWRNIVRAAELPWARDHRVQGSVLYPAAGMVAMVIEAGRQVAGDQGRAADVVGYEVSGVRIERAMVVPEGRGAGGLETVARLVPADGGEEAGWAFTIASRSGDEAWRVNCSGALVVRFREGDVRALAEWPALSERYRRADEAVAAADALAPSHLYEKCEKAGLQYGRTFRNITQIRASGNVATASVCVPDTAAVMPERFEFPHLVHPAALDALFQTVVLSAEDAMVPTSIGYLFVAADLPSGAGAEFRGFCQTERSGLRSTRGDIVMTDAERSGPKIVLQDVGFTSLEAAGAGDGAAQDVAKMRAKICSEYLWKPDVDLLTRGQLRNVLQDLATSDEQLVAWIDLFGHSNPESSILEISNGGTEITKKVLERLGDPKEATPRFTRFTWTSSDLDCFDRAKEELQRWEPYVSFEKLDVESELMEQGFKSGMFDLVLVERGLLRGDEQEKLRKLLRVGGKTVIYENPPVVARDGKDDAATDAECTASGANLEKKRKVVVNGNGHGFDNKRLKGGEEPSDNHHTNGVSTINSINNGEDILNGNCGNQCMDIGGLSIMPATNEGHIKREVLLINPDLDDNHQSTSTRSLTSALFELFQSSGTMVRAASLLEAASAPANKLCISLVEVESPLLYQCSSKTFQQFQQLALQSAGLLWVTKGTQLATTRPELAPVLGIFRSARSENSGLALHTLDLSPDSGDRIEHAAGVIHRTFTAIFGSRTKTEEYEFAERDGVIHVPRIVELKTMNAALLQKCGRAPPAPARLGNGASLELVVGQPGNLESLHFVQAEAQEALLPETVEVEVKANDVAFQDAVIAMGQSSCETLGLGFAGVVKSVGDGVGTAKPGDRVVGLCPGALKTVVRVGQHLVQRIPDVVSFAAAASLPVDFATAQYALGTVARLADGESILIHDTTSGLGLAVLQLARQTGIEIFAAVGSAAEHKLLEETYGISGDHIFDKQLARLTAELKRVTKNRGVDVVISSADSNEQAQLLGCVADFGSITFSSVNLERLYARNPSACAKALGDGLALLRAGTLVPPLLASFSFSELEPAFSASFKDSSGSGNPSKTVLIANEDDVVPVLPRDEHALKMNPEACYIIVGGFGGVGKSIAGYLVKNGARHLAIISRSGAASPEDRSFMEELKRKGANVRAYASDISQRDSLKVTLDRIEVEMPPIKGVINSAMALKDILFESMTHDDYQHTTAPKIQGSWNLHALLPATLDFFIMLSSVAGVAGTRGQAAYNSGNAFQVALCQHRRARGLAAVALDLTITVGVGYVADKDELMQTLKNLGVLTISEAELHALVATAVAGRAPPEVMVGISTGGLLQYNRIDEPMWSHDNRFAYIRALDVVPAPDAGAALLAAAPSLRVALPAVADLAEAAELVAEALVAKLAAALGMEVGDLDRGKPVSAYGVDSLVAVEVRNWVWREMRASVSVFELLSETPVGELAGEIAGRSGLVAEELREKGE</sequence>
<dbReference type="Pfam" id="PF00109">
    <property type="entry name" value="ketoacyl-synt"/>
    <property type="match status" value="1"/>
</dbReference>
<dbReference type="Pfam" id="PF02801">
    <property type="entry name" value="Ketoacyl-synt_C"/>
    <property type="match status" value="1"/>
</dbReference>
<dbReference type="SMART" id="SM00823">
    <property type="entry name" value="PKS_PP"/>
    <property type="match status" value="1"/>
</dbReference>
<evidence type="ECO:0000256" key="6">
    <source>
        <dbReference type="SAM" id="MobiDB-lite"/>
    </source>
</evidence>
<reference evidence="10 11" key="1">
    <citation type="submission" date="2024-02" db="EMBL/GenBank/DDBJ databases">
        <title>De novo assembly and annotation of 12 fungi associated with fruit tree decline syndrome in Ontario, Canada.</title>
        <authorList>
            <person name="Sulman M."/>
            <person name="Ellouze W."/>
            <person name="Ilyukhin E."/>
        </authorList>
    </citation>
    <scope>NUCLEOTIDE SEQUENCE [LARGE SCALE GENOMIC DNA]</scope>
    <source>
        <strain evidence="10 11">M1-105</strain>
    </source>
</reference>
<dbReference type="PROSITE" id="PS00012">
    <property type="entry name" value="PHOSPHOPANTETHEINE"/>
    <property type="match status" value="1"/>
</dbReference>
<dbReference type="SUPFAM" id="SSF53901">
    <property type="entry name" value="Thiolase-like"/>
    <property type="match status" value="1"/>
</dbReference>
<keyword evidence="3" id="KW-0808">Transferase</keyword>
<dbReference type="PROSITE" id="PS52019">
    <property type="entry name" value="PKS_MFAS_DH"/>
    <property type="match status" value="1"/>
</dbReference>
<dbReference type="InterPro" id="IPR049552">
    <property type="entry name" value="PKS_DH_N"/>
</dbReference>
<dbReference type="InterPro" id="IPR020807">
    <property type="entry name" value="PKS_DH"/>
</dbReference>
<dbReference type="Gene3D" id="3.10.129.110">
    <property type="entry name" value="Polyketide synthase dehydratase"/>
    <property type="match status" value="1"/>
</dbReference>
<keyword evidence="2" id="KW-0597">Phosphoprotein</keyword>
<feature type="domain" description="Ketosynthase family 3 (KS3)" evidence="8">
    <location>
        <begin position="1"/>
        <end position="399"/>
    </location>
</feature>
<dbReference type="InterPro" id="IPR009081">
    <property type="entry name" value="PP-bd_ACP"/>
</dbReference>
<dbReference type="Pfam" id="PF00698">
    <property type="entry name" value="Acyl_transf_1"/>
    <property type="match status" value="1"/>
</dbReference>
<dbReference type="PANTHER" id="PTHR43775">
    <property type="entry name" value="FATTY ACID SYNTHASE"/>
    <property type="match status" value="1"/>
</dbReference>
<evidence type="ECO:0000259" key="9">
    <source>
        <dbReference type="PROSITE" id="PS52019"/>
    </source>
</evidence>
<accession>A0ABR3TD46</accession>
<dbReference type="PROSITE" id="PS50075">
    <property type="entry name" value="CARRIER"/>
    <property type="match status" value="1"/>
</dbReference>
<dbReference type="InterPro" id="IPR001227">
    <property type="entry name" value="Ac_transferase_dom_sf"/>
</dbReference>
<evidence type="ECO:0000256" key="3">
    <source>
        <dbReference type="ARBA" id="ARBA00022679"/>
    </source>
</evidence>
<dbReference type="InterPro" id="IPR011032">
    <property type="entry name" value="GroES-like_sf"/>
</dbReference>
<dbReference type="InterPro" id="IPR036736">
    <property type="entry name" value="ACP-like_sf"/>
</dbReference>
<evidence type="ECO:0000259" key="7">
    <source>
        <dbReference type="PROSITE" id="PS50075"/>
    </source>
</evidence>
<dbReference type="CDD" id="cd00833">
    <property type="entry name" value="PKS"/>
    <property type="match status" value="1"/>
</dbReference>
<dbReference type="Gene3D" id="3.40.50.720">
    <property type="entry name" value="NAD(P)-binding Rossmann-like Domain"/>
    <property type="match status" value="2"/>
</dbReference>
<organism evidence="10 11">
    <name type="scientific">Neofusicoccum ribis</name>
    <dbReference type="NCBI Taxonomy" id="45134"/>
    <lineage>
        <taxon>Eukaryota</taxon>
        <taxon>Fungi</taxon>
        <taxon>Dikarya</taxon>
        <taxon>Ascomycota</taxon>
        <taxon>Pezizomycotina</taxon>
        <taxon>Dothideomycetes</taxon>
        <taxon>Dothideomycetes incertae sedis</taxon>
        <taxon>Botryosphaeriales</taxon>
        <taxon>Botryosphaeriaceae</taxon>
        <taxon>Neofusicoccum</taxon>
    </lineage>
</organism>
<dbReference type="SMART" id="SM00822">
    <property type="entry name" value="PKS_KR"/>
    <property type="match status" value="1"/>
</dbReference>
<dbReference type="SUPFAM" id="SSF47336">
    <property type="entry name" value="ACP-like"/>
    <property type="match status" value="1"/>
</dbReference>
<dbReference type="Gene3D" id="3.40.50.150">
    <property type="entry name" value="Vaccinia Virus protein VP39"/>
    <property type="match status" value="1"/>
</dbReference>
<dbReference type="Pfam" id="PF14765">
    <property type="entry name" value="PS-DH"/>
    <property type="match status" value="1"/>
</dbReference>
<dbReference type="SMART" id="SM00827">
    <property type="entry name" value="PKS_AT"/>
    <property type="match status" value="1"/>
</dbReference>
<dbReference type="SUPFAM" id="SSF52151">
    <property type="entry name" value="FabD/lysophospholipase-like"/>
    <property type="match status" value="1"/>
</dbReference>
<dbReference type="InterPro" id="IPR029063">
    <property type="entry name" value="SAM-dependent_MTases_sf"/>
</dbReference>
<feature type="region of interest" description="N-terminal hotdog fold" evidence="5">
    <location>
        <begin position="854"/>
        <end position="990"/>
    </location>
</feature>
<dbReference type="InterPro" id="IPR016035">
    <property type="entry name" value="Acyl_Trfase/lysoPLipase"/>
</dbReference>
<dbReference type="PROSITE" id="PS52004">
    <property type="entry name" value="KS3_2"/>
    <property type="match status" value="1"/>
</dbReference>
<dbReference type="Gene3D" id="3.90.180.10">
    <property type="entry name" value="Medium-chain alcohol dehydrogenases, catalytic domain"/>
    <property type="match status" value="1"/>
</dbReference>
<protein>
    <submittedName>
        <fullName evidence="10">Type I Iterative PKS</fullName>
    </submittedName>
</protein>
<feature type="region of interest" description="C-terminal hotdog fold" evidence="5">
    <location>
        <begin position="1013"/>
        <end position="1164"/>
    </location>
</feature>
<dbReference type="SUPFAM" id="SSF51735">
    <property type="entry name" value="NAD(P)-binding Rossmann-fold domains"/>
    <property type="match status" value="3"/>
</dbReference>
<dbReference type="InterPro" id="IPR036291">
    <property type="entry name" value="NAD(P)-bd_dom_sf"/>
</dbReference>
<feature type="domain" description="PKS/mFAS DH" evidence="9">
    <location>
        <begin position="854"/>
        <end position="1164"/>
    </location>
</feature>
<dbReference type="SUPFAM" id="SSF55048">
    <property type="entry name" value="Probable ACP-binding domain of malonyl-CoA ACP transacylase"/>
    <property type="match status" value="1"/>
</dbReference>
<dbReference type="Gene3D" id="3.40.366.10">
    <property type="entry name" value="Malonyl-Coenzyme A Acyl Carrier Protein, domain 2"/>
    <property type="match status" value="1"/>
</dbReference>
<comment type="caution">
    <text evidence="10">The sequence shown here is derived from an EMBL/GenBank/DDBJ whole genome shotgun (WGS) entry which is preliminary data.</text>
</comment>
<dbReference type="InterPro" id="IPR006162">
    <property type="entry name" value="Ppantetheine_attach_site"/>
</dbReference>
<dbReference type="Gene3D" id="3.30.70.250">
    <property type="entry name" value="Malonyl-CoA ACP transacylase, ACP-binding"/>
    <property type="match status" value="1"/>
</dbReference>
<dbReference type="InterPro" id="IPR042104">
    <property type="entry name" value="PKS_dehydratase_sf"/>
</dbReference>
<dbReference type="SMART" id="SM00826">
    <property type="entry name" value="PKS_DH"/>
    <property type="match status" value="1"/>
</dbReference>
<feature type="active site" description="Proton acceptor; for dehydratase activity" evidence="5">
    <location>
        <position position="886"/>
    </location>
</feature>
<evidence type="ECO:0000256" key="1">
    <source>
        <dbReference type="ARBA" id="ARBA00022450"/>
    </source>
</evidence>
<name>A0ABR3TD46_9PEZI</name>
<dbReference type="InterPro" id="IPR014030">
    <property type="entry name" value="Ketoacyl_synth_N"/>
</dbReference>
<dbReference type="InterPro" id="IPR050091">
    <property type="entry name" value="PKS_NRPS_Biosynth_Enz"/>
</dbReference>
<evidence type="ECO:0000256" key="2">
    <source>
        <dbReference type="ARBA" id="ARBA00022553"/>
    </source>
</evidence>
<feature type="compositionally biased region" description="Basic and acidic residues" evidence="6">
    <location>
        <begin position="1373"/>
        <end position="1389"/>
    </location>
</feature>
<dbReference type="InterPro" id="IPR013968">
    <property type="entry name" value="PKS_KR"/>
</dbReference>
<evidence type="ECO:0000259" key="8">
    <source>
        <dbReference type="PROSITE" id="PS52004"/>
    </source>
</evidence>
<dbReference type="Pfam" id="PF08659">
    <property type="entry name" value="KR"/>
    <property type="match status" value="1"/>
</dbReference>
<dbReference type="SUPFAM" id="SSF50129">
    <property type="entry name" value="GroES-like"/>
    <property type="match status" value="1"/>
</dbReference>
<dbReference type="InterPro" id="IPR020843">
    <property type="entry name" value="ER"/>
</dbReference>
<dbReference type="Proteomes" id="UP001521116">
    <property type="component" value="Unassembled WGS sequence"/>
</dbReference>
<keyword evidence="1" id="KW-0596">Phosphopantetheine</keyword>
<feature type="domain" description="Carrier" evidence="7">
    <location>
        <begin position="2241"/>
        <end position="2318"/>
    </location>
</feature>
<dbReference type="InterPro" id="IPR057326">
    <property type="entry name" value="KR_dom"/>
</dbReference>
<evidence type="ECO:0000256" key="4">
    <source>
        <dbReference type="ARBA" id="ARBA00023268"/>
    </source>
</evidence>
<proteinExistence type="predicted"/>
<evidence type="ECO:0000256" key="5">
    <source>
        <dbReference type="PROSITE-ProRule" id="PRU01363"/>
    </source>
</evidence>
<feature type="active site" description="Proton donor; for dehydratase activity" evidence="5">
    <location>
        <position position="1080"/>
    </location>
</feature>
<dbReference type="InterPro" id="IPR016036">
    <property type="entry name" value="Malonyl_transacylase_ACP-bd"/>
</dbReference>
<dbReference type="Pfam" id="PF23297">
    <property type="entry name" value="ACP_SdgA_C"/>
    <property type="match status" value="1"/>
</dbReference>
<keyword evidence="11" id="KW-1185">Reference proteome</keyword>
<dbReference type="InterPro" id="IPR056501">
    <property type="entry name" value="NAD-bd_HRPKS_sdrA"/>
</dbReference>
<dbReference type="InterPro" id="IPR016039">
    <property type="entry name" value="Thiolase-like"/>
</dbReference>
<dbReference type="SMART" id="SM00829">
    <property type="entry name" value="PKS_ER"/>
    <property type="match status" value="1"/>
</dbReference>
<dbReference type="Pfam" id="PF23114">
    <property type="entry name" value="NAD-bd_HRPKS_sdrA"/>
    <property type="match status" value="1"/>
</dbReference>
<evidence type="ECO:0000313" key="11">
    <source>
        <dbReference type="Proteomes" id="UP001521116"/>
    </source>
</evidence>
<dbReference type="InterPro" id="IPR049900">
    <property type="entry name" value="PKS_mFAS_DH"/>
</dbReference>
<evidence type="ECO:0000313" key="10">
    <source>
        <dbReference type="EMBL" id="KAL1637506.1"/>
    </source>
</evidence>
<feature type="region of interest" description="Disordered" evidence="6">
    <location>
        <begin position="1366"/>
        <end position="1396"/>
    </location>
</feature>
<dbReference type="InterPro" id="IPR014031">
    <property type="entry name" value="Ketoacyl_synth_C"/>
</dbReference>
<dbReference type="Gene3D" id="3.40.47.10">
    <property type="match status" value="1"/>
</dbReference>
<dbReference type="InterPro" id="IPR020841">
    <property type="entry name" value="PKS_Beta-ketoAc_synthase_dom"/>
</dbReference>
<dbReference type="InterPro" id="IPR014043">
    <property type="entry name" value="Acyl_transferase_dom"/>
</dbReference>